<dbReference type="AlphaFoldDB" id="A0A432MKW5"/>
<reference evidence="3 4" key="2">
    <citation type="submission" date="2019-01" db="EMBL/GenBank/DDBJ databases">
        <title>Tautonia sociabilis, a novel thermotolerant planctomycete of Isosphaeraceae family, isolated from a 4000 m deep subterranean habitat.</title>
        <authorList>
            <person name="Kovaleva O.L."/>
            <person name="Elcheninov A.G."/>
            <person name="Van Heerden E."/>
            <person name="Toshchakov S.V."/>
            <person name="Novikov A."/>
            <person name="Bonch-Osmolovskaya E.A."/>
            <person name="Kublanov I.V."/>
        </authorList>
    </citation>
    <scope>NUCLEOTIDE SEQUENCE [LARGE SCALE GENOMIC DNA]</scope>
    <source>
        <strain evidence="3 4">GM2012</strain>
    </source>
</reference>
<protein>
    <submittedName>
        <fullName evidence="3">IS630 family transposase</fullName>
    </submittedName>
</protein>
<dbReference type="SUPFAM" id="SSF46689">
    <property type="entry name" value="Homeodomain-like"/>
    <property type="match status" value="1"/>
</dbReference>
<evidence type="ECO:0000259" key="1">
    <source>
        <dbReference type="Pfam" id="PF13358"/>
    </source>
</evidence>
<dbReference type="Proteomes" id="UP000280296">
    <property type="component" value="Unassembled WGS sequence"/>
</dbReference>
<dbReference type="NCBIfam" id="NF033545">
    <property type="entry name" value="transpos_IS630"/>
    <property type="match status" value="1"/>
</dbReference>
<organism evidence="3 4">
    <name type="scientific">Tautonia sociabilis</name>
    <dbReference type="NCBI Taxonomy" id="2080755"/>
    <lineage>
        <taxon>Bacteria</taxon>
        <taxon>Pseudomonadati</taxon>
        <taxon>Planctomycetota</taxon>
        <taxon>Planctomycetia</taxon>
        <taxon>Isosphaerales</taxon>
        <taxon>Isosphaeraceae</taxon>
        <taxon>Tautonia</taxon>
    </lineage>
</organism>
<reference evidence="3 4" key="1">
    <citation type="submission" date="2018-12" db="EMBL/GenBank/DDBJ databases">
        <authorList>
            <person name="Toschakov S.V."/>
        </authorList>
    </citation>
    <scope>NUCLEOTIDE SEQUENCE [LARGE SCALE GENOMIC DNA]</scope>
    <source>
        <strain evidence="3 4">GM2012</strain>
    </source>
</reference>
<evidence type="ECO:0000313" key="3">
    <source>
        <dbReference type="EMBL" id="RUL87776.1"/>
    </source>
</evidence>
<comment type="caution">
    <text evidence="3">The sequence shown here is derived from an EMBL/GenBank/DDBJ whole genome shotgun (WGS) entry which is preliminary data.</text>
</comment>
<dbReference type="RefSeq" id="WP_126725275.1">
    <property type="nucleotide sequence ID" value="NZ_RYZH01000017.1"/>
</dbReference>
<dbReference type="InterPro" id="IPR036397">
    <property type="entry name" value="RNaseH_sf"/>
</dbReference>
<proteinExistence type="predicted"/>
<dbReference type="InterPro" id="IPR009057">
    <property type="entry name" value="Homeodomain-like_sf"/>
</dbReference>
<dbReference type="InterPro" id="IPR047655">
    <property type="entry name" value="Transpos_IS630-like"/>
</dbReference>
<keyword evidence="4" id="KW-1185">Reference proteome</keyword>
<dbReference type="EMBL" id="RYZH01000017">
    <property type="protein sequence ID" value="RUL87776.1"/>
    <property type="molecule type" value="Genomic_DNA"/>
</dbReference>
<feature type="domain" description="Winged helix-turn helix" evidence="2">
    <location>
        <begin position="94"/>
        <end position="147"/>
    </location>
</feature>
<dbReference type="InterPro" id="IPR025959">
    <property type="entry name" value="Winged_HTH_dom"/>
</dbReference>
<evidence type="ECO:0000313" key="4">
    <source>
        <dbReference type="Proteomes" id="UP000280296"/>
    </source>
</evidence>
<gene>
    <name evidence="3" type="ORF">TsocGM_10460</name>
</gene>
<dbReference type="Gene3D" id="3.30.420.10">
    <property type="entry name" value="Ribonuclease H-like superfamily/Ribonuclease H"/>
    <property type="match status" value="1"/>
</dbReference>
<dbReference type="Pfam" id="PF13592">
    <property type="entry name" value="HTH_33"/>
    <property type="match status" value="1"/>
</dbReference>
<dbReference type="InterPro" id="IPR038717">
    <property type="entry name" value="Tc1-like_DDE_dom"/>
</dbReference>
<feature type="domain" description="Tc1-like transposase DDE" evidence="1">
    <location>
        <begin position="166"/>
        <end position="307"/>
    </location>
</feature>
<dbReference type="GO" id="GO:0003676">
    <property type="term" value="F:nucleic acid binding"/>
    <property type="evidence" value="ECO:0007669"/>
    <property type="project" value="InterPro"/>
</dbReference>
<dbReference type="Pfam" id="PF13358">
    <property type="entry name" value="DDE_3"/>
    <property type="match status" value="1"/>
</dbReference>
<evidence type="ECO:0000259" key="2">
    <source>
        <dbReference type="Pfam" id="PF13592"/>
    </source>
</evidence>
<accession>A0A432MKW5</accession>
<sequence>MRSSSSRPHDWREWRRMRALELTRQGWKQCDIAAALGVSKGAVSRWVAIARRGGPDALRSHPAPGAAARITPEQFRLIPDFLWHGAEAYGFRGDVWTCVRVAGVLAEELGVSYSRSQVSRLLKRLGWTPQVPITRAIQRDEEAIARWCVESWPALKAKARRERRHLVFVDESGFSLLPGVVKTYAPKGRTPIVDEWQTRDHLSVMGGLTAASKVDSLVRPTSLSGLHSIEFLVHLGRMVGERLLVIWDGSPIHRRAELKAFVAEAAGRIHLEPLPAYAPDRNPVEWLWKHLKKVELRNLTCLDLEQLHMELHLALGRVRQRRNLARSFFEGAGLEL</sequence>
<dbReference type="Pfam" id="PF13384">
    <property type="entry name" value="HTH_23"/>
    <property type="match status" value="1"/>
</dbReference>
<name>A0A432MKW5_9BACT</name>